<keyword evidence="9" id="KW-1185">Reference proteome</keyword>
<evidence type="ECO:0000256" key="3">
    <source>
        <dbReference type="ARBA" id="ARBA00022741"/>
    </source>
</evidence>
<feature type="compositionally biased region" description="Polar residues" evidence="6">
    <location>
        <begin position="192"/>
        <end position="201"/>
    </location>
</feature>
<dbReference type="VEuPathDB" id="ToxoDB:BESB_059580"/>
<dbReference type="Pfam" id="PF00069">
    <property type="entry name" value="Pkinase"/>
    <property type="match status" value="1"/>
</dbReference>
<dbReference type="OrthoDB" id="4062651at2759"/>
<sequence length="765" mass="82762">MSFFARLHRHSHRHEEHHAPSDPVGHPGGSATEQHGSGELRRGPASALSSQADKLLKAHSNSGVSSEGGPAVQEGTDASGLPATTVTHSGGGDCGLPKGLGPLSLPHMHPPARSSSHDRESAAEKAHAESEASRTGREAGGSHTMSTRSSEMEAELQGGSKPTPQTPAAHIGTGDETWRCVPPKIDGGGTKLENTSASSDAAVTGRPARRSHSEEGSKSPCRAAGHGWRKGKEQHGHSSAAGELGGTSCGVVSDETGMHGDEQDKKGAGDKADASAGASHHSRWRFGEAHKDHRISLVLHSAVHAMKSLPSTLQREWSMVRKIYRQTGRVGHAHRLARAREGKLHKLVLKHSPNSSKQLRCVMQMKQIIPTPECANALIKHVRRNLENSMREFQHASPALSLRREQLFVPGREFTVRCLQRHPPFTTMSLIGGRLLGGGSEAMVFAAEEVAAREHHDAFIGAQKASVAVPPAEARPRMVALKIFLCEASLIDEPAKAEDEAEAVEWLQMAFWRLAPSCVDVAVSRRLGIATPSWIASVEGMPLVSEGDSHFAILNRVTAMPLMLGDLLAVPPAALNVSQRMYLILRLIQVVANLHGLGVLHNDLKIENLLIGLDGQLYVGDLGTILPNSGQPTRFQRIGTDVYLDPQSAEGFLRENDDFTLVYSPLRDAWATGMICYYIWCGGALPYNLSQVYDGTVSGMEMFKFIANLPRSGLPLFFVCSPEETNPEISEIRHIIESLLALERSSRKTPQDIVHGSFLFSRYRV</sequence>
<dbReference type="AlphaFoldDB" id="A0A2A9MFN9"/>
<keyword evidence="4" id="KW-0418">Kinase</keyword>
<feature type="compositionally biased region" description="Low complexity" evidence="6">
    <location>
        <begin position="95"/>
        <end position="106"/>
    </location>
</feature>
<comment type="caution">
    <text evidence="8">The sequence shown here is derived from an EMBL/GenBank/DDBJ whole genome shotgun (WGS) entry which is preliminary data.</text>
</comment>
<dbReference type="SUPFAM" id="SSF56112">
    <property type="entry name" value="Protein kinase-like (PK-like)"/>
    <property type="match status" value="1"/>
</dbReference>
<dbReference type="PROSITE" id="PS50011">
    <property type="entry name" value="PROTEIN_KINASE_DOM"/>
    <property type="match status" value="1"/>
</dbReference>
<organism evidence="8 9">
    <name type="scientific">Besnoitia besnoiti</name>
    <name type="common">Apicomplexan protozoan</name>
    <dbReference type="NCBI Taxonomy" id="94643"/>
    <lineage>
        <taxon>Eukaryota</taxon>
        <taxon>Sar</taxon>
        <taxon>Alveolata</taxon>
        <taxon>Apicomplexa</taxon>
        <taxon>Conoidasida</taxon>
        <taxon>Coccidia</taxon>
        <taxon>Eucoccidiorida</taxon>
        <taxon>Eimeriorina</taxon>
        <taxon>Sarcocystidae</taxon>
        <taxon>Besnoitia</taxon>
    </lineage>
</organism>
<evidence type="ECO:0000313" key="9">
    <source>
        <dbReference type="Proteomes" id="UP000224006"/>
    </source>
</evidence>
<keyword evidence="1" id="KW-0723">Serine/threonine-protein kinase</keyword>
<evidence type="ECO:0000256" key="5">
    <source>
        <dbReference type="ARBA" id="ARBA00022840"/>
    </source>
</evidence>
<keyword evidence="5" id="KW-0067">ATP-binding</keyword>
<feature type="compositionally biased region" description="Basic residues" evidence="6">
    <location>
        <begin position="1"/>
        <end position="12"/>
    </location>
</feature>
<dbReference type="Proteomes" id="UP000224006">
    <property type="component" value="Chromosome V"/>
</dbReference>
<dbReference type="Gene3D" id="1.10.510.10">
    <property type="entry name" value="Transferase(Phosphotransferase) domain 1"/>
    <property type="match status" value="1"/>
</dbReference>
<dbReference type="GO" id="GO:0005634">
    <property type="term" value="C:nucleus"/>
    <property type="evidence" value="ECO:0007669"/>
    <property type="project" value="TreeGrafter"/>
</dbReference>
<dbReference type="GO" id="GO:0005524">
    <property type="term" value="F:ATP binding"/>
    <property type="evidence" value="ECO:0007669"/>
    <property type="project" value="UniProtKB-KW"/>
</dbReference>
<evidence type="ECO:0000313" key="8">
    <source>
        <dbReference type="EMBL" id="PFH35071.1"/>
    </source>
</evidence>
<dbReference type="SMART" id="SM00220">
    <property type="entry name" value="S_TKc"/>
    <property type="match status" value="1"/>
</dbReference>
<dbReference type="PANTHER" id="PTHR24345:SF0">
    <property type="entry name" value="CELL CYCLE SERINE_THREONINE-PROTEIN KINASE CDC5_MSD2"/>
    <property type="match status" value="1"/>
</dbReference>
<evidence type="ECO:0000256" key="2">
    <source>
        <dbReference type="ARBA" id="ARBA00022679"/>
    </source>
</evidence>
<feature type="compositionally biased region" description="Basic and acidic residues" evidence="6">
    <location>
        <begin position="115"/>
        <end position="137"/>
    </location>
</feature>
<evidence type="ECO:0000256" key="6">
    <source>
        <dbReference type="SAM" id="MobiDB-lite"/>
    </source>
</evidence>
<dbReference type="RefSeq" id="XP_029219080.1">
    <property type="nucleotide sequence ID" value="XM_029364372.1"/>
</dbReference>
<accession>A0A2A9MFN9</accession>
<dbReference type="GeneID" id="40310886"/>
<evidence type="ECO:0000256" key="4">
    <source>
        <dbReference type="ARBA" id="ARBA00022777"/>
    </source>
</evidence>
<keyword evidence="2" id="KW-0808">Transferase</keyword>
<reference evidence="8 9" key="1">
    <citation type="submission" date="2017-09" db="EMBL/GenBank/DDBJ databases">
        <title>Genome sequencing of Besnoitia besnoiti strain Bb-Ger1.</title>
        <authorList>
            <person name="Schares G."/>
            <person name="Venepally P."/>
            <person name="Lorenzi H.A."/>
        </authorList>
    </citation>
    <scope>NUCLEOTIDE SEQUENCE [LARGE SCALE GENOMIC DNA]</scope>
    <source>
        <strain evidence="8 9">Bb-Ger1</strain>
    </source>
</reference>
<evidence type="ECO:0000259" key="7">
    <source>
        <dbReference type="PROSITE" id="PS50011"/>
    </source>
</evidence>
<evidence type="ECO:0000256" key="1">
    <source>
        <dbReference type="ARBA" id="ARBA00022527"/>
    </source>
</evidence>
<feature type="region of interest" description="Disordered" evidence="6">
    <location>
        <begin position="1"/>
        <end position="281"/>
    </location>
</feature>
<protein>
    <recommendedName>
        <fullName evidence="7">Protein kinase domain-containing protein</fullName>
    </recommendedName>
</protein>
<name>A0A2A9MFN9_BESBE</name>
<dbReference type="EMBL" id="NWUJ01000005">
    <property type="protein sequence ID" value="PFH35071.1"/>
    <property type="molecule type" value="Genomic_DNA"/>
</dbReference>
<feature type="domain" description="Protein kinase" evidence="7">
    <location>
        <begin position="430"/>
        <end position="759"/>
    </location>
</feature>
<dbReference type="InterPro" id="IPR011009">
    <property type="entry name" value="Kinase-like_dom_sf"/>
</dbReference>
<feature type="compositionally biased region" description="Basic and acidic residues" evidence="6">
    <location>
        <begin position="256"/>
        <end position="273"/>
    </location>
</feature>
<dbReference type="PROSITE" id="PS00108">
    <property type="entry name" value="PROTEIN_KINASE_ST"/>
    <property type="match status" value="1"/>
</dbReference>
<proteinExistence type="predicted"/>
<dbReference type="KEGG" id="bbes:BESB_059580"/>
<dbReference type="STRING" id="94643.A0A2A9MFN9"/>
<dbReference type="PANTHER" id="PTHR24345">
    <property type="entry name" value="SERINE/THREONINE-PROTEIN KINASE PLK"/>
    <property type="match status" value="1"/>
</dbReference>
<dbReference type="GO" id="GO:0004674">
    <property type="term" value="F:protein serine/threonine kinase activity"/>
    <property type="evidence" value="ECO:0007669"/>
    <property type="project" value="UniProtKB-KW"/>
</dbReference>
<keyword evidence="3" id="KW-0547">Nucleotide-binding</keyword>
<dbReference type="InterPro" id="IPR000719">
    <property type="entry name" value="Prot_kinase_dom"/>
</dbReference>
<dbReference type="InterPro" id="IPR008271">
    <property type="entry name" value="Ser/Thr_kinase_AS"/>
</dbReference>
<gene>
    <name evidence="8" type="ORF">BESB_059580</name>
</gene>